<gene>
    <name evidence="4" type="primary">MIH-like-2</name>
    <name evidence="5" type="ORF">OTU49_008847</name>
</gene>
<evidence type="ECO:0000313" key="4">
    <source>
        <dbReference type="EMBL" id="AWK57527.1"/>
    </source>
</evidence>
<dbReference type="AlphaFoldDB" id="A0A2U8JAH1"/>
<dbReference type="PRINTS" id="PR00549">
    <property type="entry name" value="HYPRGLYCEMC2"/>
</dbReference>
<evidence type="ECO:0000313" key="6">
    <source>
        <dbReference type="Proteomes" id="UP001445076"/>
    </source>
</evidence>
<dbReference type="GO" id="GO:0007623">
    <property type="term" value="P:circadian rhythm"/>
    <property type="evidence" value="ECO:0007669"/>
    <property type="project" value="TreeGrafter"/>
</dbReference>
<comment type="similarity">
    <text evidence="1">Belongs to the arthropod CHH/MIH/GIH/VIH hormone family.</text>
</comment>
<protein>
    <submittedName>
        <fullName evidence="4">Molt-inhibiting hormone-like 2</fullName>
    </submittedName>
</protein>
<dbReference type="OrthoDB" id="6330469at2759"/>
<dbReference type="Proteomes" id="UP001445076">
    <property type="component" value="Unassembled WGS sequence"/>
</dbReference>
<dbReference type="PANTHER" id="PTHR35981:SF2">
    <property type="entry name" value="ION TRANSPORT PEPTIDE, ISOFORM C"/>
    <property type="match status" value="1"/>
</dbReference>
<reference evidence="4" key="1">
    <citation type="journal article" date="2016" name="Sci. Rep.">
        <title>Transcriptomic characterization and curation of candidate neuropeptides regulating reproduction in the eyestalk ganglia of the Australian crayfish, Cherax quadricarinatus.</title>
        <authorList>
            <person name="Nguyen T.V."/>
            <person name="Cummins S.F."/>
            <person name="Elizur A."/>
            <person name="Ventura T."/>
        </authorList>
    </citation>
    <scope>NUCLEOTIDE SEQUENCE</scope>
</reference>
<reference evidence="4" key="2">
    <citation type="submission" date="2018-04" db="EMBL/GenBank/DDBJ databases">
        <authorList>
            <person name="Go L.Y."/>
            <person name="Mitchell J.A."/>
        </authorList>
    </citation>
    <scope>NUCLEOTIDE SEQUENCE</scope>
</reference>
<dbReference type="GO" id="GO:0005576">
    <property type="term" value="C:extracellular region"/>
    <property type="evidence" value="ECO:0007669"/>
    <property type="project" value="InterPro"/>
</dbReference>
<dbReference type="EMBL" id="JARKIK010000069">
    <property type="protein sequence ID" value="KAK8728894.1"/>
    <property type="molecule type" value="Genomic_DNA"/>
</dbReference>
<keyword evidence="3" id="KW-0732">Signal</keyword>
<dbReference type="GO" id="GO:0005184">
    <property type="term" value="F:neuropeptide hormone activity"/>
    <property type="evidence" value="ECO:0007669"/>
    <property type="project" value="InterPro"/>
</dbReference>
<feature type="signal peptide" evidence="3">
    <location>
        <begin position="1"/>
        <end position="29"/>
    </location>
</feature>
<evidence type="ECO:0000256" key="2">
    <source>
        <dbReference type="PIRSR" id="PIRSR631098-51"/>
    </source>
</evidence>
<feature type="disulfide bond" evidence="2">
    <location>
        <begin position="53"/>
        <end position="69"/>
    </location>
</feature>
<reference evidence="5 6" key="3">
    <citation type="journal article" date="2024" name="BMC Genomics">
        <title>Genome assembly of redclaw crayfish (Cherax quadricarinatus) provides insights into its immune adaptation and hypoxia tolerance.</title>
        <authorList>
            <person name="Liu Z."/>
            <person name="Zheng J."/>
            <person name="Li H."/>
            <person name="Fang K."/>
            <person name="Wang S."/>
            <person name="He J."/>
            <person name="Zhou D."/>
            <person name="Weng S."/>
            <person name="Chi M."/>
            <person name="Gu Z."/>
            <person name="He J."/>
            <person name="Li F."/>
            <person name="Wang M."/>
        </authorList>
    </citation>
    <scope>NUCLEOTIDE SEQUENCE [LARGE SCALE GENOMIC DNA]</scope>
    <source>
        <strain evidence="5">ZL_2023a</strain>
    </source>
</reference>
<feature type="chain" id="PRO_5044581426" evidence="3">
    <location>
        <begin position="30"/>
        <end position="107"/>
    </location>
</feature>
<dbReference type="Pfam" id="PF01147">
    <property type="entry name" value="Crust_neurohorm"/>
    <property type="match status" value="1"/>
</dbReference>
<reference evidence="5" key="4">
    <citation type="submission" date="2024-01" db="EMBL/GenBank/DDBJ databases">
        <authorList>
            <person name="He J."/>
            <person name="Wang M."/>
            <person name="Zheng J."/>
            <person name="Liu Z."/>
        </authorList>
    </citation>
    <scope>NUCLEOTIDE SEQUENCE</scope>
    <source>
        <strain evidence="5">ZL_2023a</strain>
        <tissue evidence="5">Muscle</tissue>
    </source>
</reference>
<proteinExistence type="evidence at transcript level"/>
<sequence>MGNQKSECFYARRVWLLVLIALVVQQSTARFIEDDCPGVVGNRNVHSMVMRVCEDCYNVFRHPEVAVGCRRACFSSKMFKSCLSALQREEEYPDFLRLIGILNAGRK</sequence>
<keyword evidence="2" id="KW-1015">Disulfide bond</keyword>
<dbReference type="PRINTS" id="PR00550">
    <property type="entry name" value="HYPRGLYCEMIC"/>
</dbReference>
<dbReference type="Gene3D" id="1.10.2010.10">
    <property type="entry name" value="Crustacean CHH/MIH/GIH neurohormone"/>
    <property type="match status" value="1"/>
</dbReference>
<dbReference type="SUPFAM" id="SSF81778">
    <property type="entry name" value="Crustacean CHH/MIH/GIH neurohormone"/>
    <property type="match status" value="1"/>
</dbReference>
<dbReference type="PANTHER" id="PTHR35981">
    <property type="entry name" value="ION TRANSPORT PEPTIDE, ISOFORM C"/>
    <property type="match status" value="1"/>
</dbReference>
<dbReference type="InterPro" id="IPR001262">
    <property type="entry name" value="Hyperglycemic2"/>
</dbReference>
<dbReference type="InterPro" id="IPR035957">
    <property type="entry name" value="Crust_neurohorm_sf"/>
</dbReference>
<dbReference type="EMBL" id="MH210984">
    <property type="protein sequence ID" value="AWK57527.1"/>
    <property type="molecule type" value="mRNA"/>
</dbReference>
<evidence type="ECO:0000313" key="5">
    <source>
        <dbReference type="EMBL" id="KAK8728894.1"/>
    </source>
</evidence>
<name>A0A2U8JAH1_CHEQU</name>
<organism evidence="4">
    <name type="scientific">Cherax quadricarinatus</name>
    <name type="common">Australian red claw crayfish</name>
    <dbReference type="NCBI Taxonomy" id="27406"/>
    <lineage>
        <taxon>Eukaryota</taxon>
        <taxon>Metazoa</taxon>
        <taxon>Ecdysozoa</taxon>
        <taxon>Arthropoda</taxon>
        <taxon>Crustacea</taxon>
        <taxon>Multicrustacea</taxon>
        <taxon>Malacostraca</taxon>
        <taxon>Eumalacostraca</taxon>
        <taxon>Eucarida</taxon>
        <taxon>Decapoda</taxon>
        <taxon>Pleocyemata</taxon>
        <taxon>Astacidea</taxon>
        <taxon>Parastacoidea</taxon>
        <taxon>Parastacidae</taxon>
        <taxon>Cherax</taxon>
    </lineage>
</organism>
<keyword evidence="6" id="KW-1185">Reference proteome</keyword>
<feature type="disulfide bond" evidence="2">
    <location>
        <begin position="36"/>
        <end position="73"/>
    </location>
</feature>
<evidence type="ECO:0000256" key="3">
    <source>
        <dbReference type="SAM" id="SignalP"/>
    </source>
</evidence>
<feature type="disulfide bond" evidence="2">
    <location>
        <begin position="56"/>
        <end position="82"/>
    </location>
</feature>
<accession>A0A2U8JAH1</accession>
<dbReference type="InterPro" id="IPR001166">
    <property type="entry name" value="Hyperglycemic"/>
</dbReference>
<evidence type="ECO:0000256" key="1">
    <source>
        <dbReference type="ARBA" id="ARBA00005447"/>
    </source>
</evidence>
<dbReference type="InterPro" id="IPR031098">
    <property type="entry name" value="Crust_neurohorm"/>
</dbReference>